<comment type="caution">
    <text evidence="1">The sequence shown here is derived from an EMBL/GenBank/DDBJ whole genome shotgun (WGS) entry which is preliminary data.</text>
</comment>
<gene>
    <name evidence="1" type="ORF">AK812_SmicGene16642</name>
</gene>
<reference evidence="1 2" key="1">
    <citation type="submission" date="2016-02" db="EMBL/GenBank/DDBJ databases">
        <title>Genome analysis of coral dinoflagellate symbionts highlights evolutionary adaptations to a symbiotic lifestyle.</title>
        <authorList>
            <person name="Aranda M."/>
            <person name="Li Y."/>
            <person name="Liew Y.J."/>
            <person name="Baumgarten S."/>
            <person name="Simakov O."/>
            <person name="Wilson M."/>
            <person name="Piel J."/>
            <person name="Ashoor H."/>
            <person name="Bougouffa S."/>
            <person name="Bajic V.B."/>
            <person name="Ryu T."/>
            <person name="Ravasi T."/>
            <person name="Bayer T."/>
            <person name="Micklem G."/>
            <person name="Kim H."/>
            <person name="Bhak J."/>
            <person name="Lajeunesse T.C."/>
            <person name="Voolstra C.R."/>
        </authorList>
    </citation>
    <scope>NUCLEOTIDE SEQUENCE [LARGE SCALE GENOMIC DNA]</scope>
    <source>
        <strain evidence="1 2">CCMP2467</strain>
    </source>
</reference>
<dbReference type="OrthoDB" id="415230at2759"/>
<dbReference type="EMBL" id="LSRX01000320">
    <property type="protein sequence ID" value="OLQ00675.1"/>
    <property type="molecule type" value="Genomic_DNA"/>
</dbReference>
<evidence type="ECO:0000313" key="1">
    <source>
        <dbReference type="EMBL" id="OLQ00675.1"/>
    </source>
</evidence>
<name>A0A1Q9DZS0_SYMMI</name>
<sequence length="303" mass="34701">MDCVAFGPQDSYVVVPTSEDFVSFGQGELSRSWFQDQSSIAYAAYSGDDGYFVRYEDGRSAWRLHPTLGKLIKREGVEWIIFGSDDSYIFKSDKGQLHWYNLPDELDRRLKSSRPSDELVSVALGSNSTYVAIFPTDFIWHGCVPDNLVHILQTRKLPGDKKATVETLDAVWLSAYDERFYLEYNGGAAYWCGLDSYFATMMTCDAMLNPLEISYTQDSISASFADGRSIYDAAKSLNNHTMRITDFPMINVFEHAGRYFSKNNRRLWAFRNSGVNFAPVRIIAKPSDFDNFTQRKEIYIRYN</sequence>
<proteinExistence type="predicted"/>
<accession>A0A1Q9DZS0</accession>
<keyword evidence="2" id="KW-1185">Reference proteome</keyword>
<evidence type="ECO:0000313" key="2">
    <source>
        <dbReference type="Proteomes" id="UP000186817"/>
    </source>
</evidence>
<organism evidence="1 2">
    <name type="scientific">Symbiodinium microadriaticum</name>
    <name type="common">Dinoflagellate</name>
    <name type="synonym">Zooxanthella microadriatica</name>
    <dbReference type="NCBI Taxonomy" id="2951"/>
    <lineage>
        <taxon>Eukaryota</taxon>
        <taxon>Sar</taxon>
        <taxon>Alveolata</taxon>
        <taxon>Dinophyceae</taxon>
        <taxon>Suessiales</taxon>
        <taxon>Symbiodiniaceae</taxon>
        <taxon>Symbiodinium</taxon>
    </lineage>
</organism>
<protein>
    <submittedName>
        <fullName evidence="1">Uncharacterized protein</fullName>
    </submittedName>
</protein>
<dbReference type="Proteomes" id="UP000186817">
    <property type="component" value="Unassembled WGS sequence"/>
</dbReference>
<dbReference type="AlphaFoldDB" id="A0A1Q9DZS0"/>